<feature type="coiled-coil region" evidence="14">
    <location>
        <begin position="80"/>
        <end position="133"/>
    </location>
</feature>
<dbReference type="GO" id="GO:0060285">
    <property type="term" value="P:cilium-dependent cell motility"/>
    <property type="evidence" value="ECO:0007669"/>
    <property type="project" value="TreeGrafter"/>
</dbReference>
<dbReference type="PANTHER" id="PTHR21625:SF0">
    <property type="entry name" value="DYNEIN REGULATORY COMPLEX SUBUNIT 2"/>
    <property type="match status" value="1"/>
</dbReference>
<dbReference type="PANTHER" id="PTHR21625">
    <property type="entry name" value="NYD-SP28 PROTEIN"/>
    <property type="match status" value="1"/>
</dbReference>
<comment type="subcellular location">
    <subcellularLocation>
        <location evidence="1">Cytoplasm</location>
        <location evidence="1">Cytoskeleton</location>
        <location evidence="1">Flagellum axoneme</location>
    </subcellularLocation>
    <subcellularLocation>
        <location evidence="8">Cytoplasm</location>
        <location evidence="8">Cytoskeleton</location>
        <location evidence="8">Flagellum basal body</location>
    </subcellularLocation>
</comment>
<dbReference type="GO" id="GO:0070286">
    <property type="term" value="P:axonemal dynein complex assembly"/>
    <property type="evidence" value="ECO:0007669"/>
    <property type="project" value="InterPro"/>
</dbReference>
<keyword evidence="2" id="KW-0963">Cytoplasm</keyword>
<evidence type="ECO:0000256" key="9">
    <source>
        <dbReference type="ARBA" id="ARBA00038424"/>
    </source>
</evidence>
<dbReference type="InterPro" id="IPR039750">
    <property type="entry name" value="DRC1/DRC2"/>
</dbReference>
<gene>
    <name evidence="17" type="primary">CCDC65</name>
</gene>
<evidence type="ECO:0000256" key="1">
    <source>
        <dbReference type="ARBA" id="ARBA00004611"/>
    </source>
</evidence>
<evidence type="ECO:0000256" key="4">
    <source>
        <dbReference type="ARBA" id="ARBA00023054"/>
    </source>
</evidence>
<keyword evidence="16" id="KW-1185">Reference proteome</keyword>
<accession>A0A6J2D9F1</accession>
<protein>
    <recommendedName>
        <fullName evidence="10">Dynein regulatory complex subunit 2</fullName>
    </recommendedName>
    <alternativeName>
        <fullName evidence="11">Coiled-coil domain-containing protein 65</fullName>
    </alternativeName>
</protein>
<evidence type="ECO:0000256" key="2">
    <source>
        <dbReference type="ARBA" id="ARBA00022490"/>
    </source>
</evidence>
<keyword evidence="3" id="KW-0282">Flagellum</keyword>
<dbReference type="CTD" id="105833"/>
<evidence type="ECO:0000256" key="13">
    <source>
        <dbReference type="ARBA" id="ARBA00047160"/>
    </source>
</evidence>
<keyword evidence="7" id="KW-0966">Cell projection</keyword>
<evidence type="ECO:0000313" key="17">
    <source>
        <dbReference type="RefSeq" id="XP_027450983.1"/>
    </source>
</evidence>
<evidence type="ECO:0000256" key="5">
    <source>
        <dbReference type="ARBA" id="ARBA00023069"/>
    </source>
</evidence>
<dbReference type="GO" id="GO:0003352">
    <property type="term" value="P:regulation of cilium movement"/>
    <property type="evidence" value="ECO:0007669"/>
    <property type="project" value="TreeGrafter"/>
</dbReference>
<keyword evidence="4 14" id="KW-0175">Coiled coil</keyword>
<feature type="domain" description="Dynein regulatory complex protein 1/2 N-terminal" evidence="15">
    <location>
        <begin position="23"/>
        <end position="105"/>
    </location>
</feature>
<keyword evidence="5" id="KW-0969">Cilium</keyword>
<evidence type="ECO:0000256" key="14">
    <source>
        <dbReference type="SAM" id="Coils"/>
    </source>
</evidence>
<evidence type="ECO:0000256" key="12">
    <source>
        <dbReference type="ARBA" id="ARBA00045865"/>
    </source>
</evidence>
<reference evidence="17" key="1">
    <citation type="submission" date="2025-08" db="UniProtKB">
        <authorList>
            <consortium name="RefSeq"/>
        </authorList>
    </citation>
    <scope>IDENTIFICATION</scope>
    <source>
        <tissue evidence="17">Blood</tissue>
    </source>
</reference>
<dbReference type="InterPro" id="IPR039505">
    <property type="entry name" value="DRC1/2_N"/>
</dbReference>
<evidence type="ECO:0000259" key="15">
    <source>
        <dbReference type="Pfam" id="PF14772"/>
    </source>
</evidence>
<comment type="subunit">
    <text evidence="13">Component of the nexin-dynein regulatory complex (N-DRC). Interacts with DRC1.</text>
</comment>
<evidence type="ECO:0000256" key="11">
    <source>
        <dbReference type="ARBA" id="ARBA00041517"/>
    </source>
</evidence>
<evidence type="ECO:0000256" key="6">
    <source>
        <dbReference type="ARBA" id="ARBA00023212"/>
    </source>
</evidence>
<comment type="similarity">
    <text evidence="9">Belongs to the DRC2 family.</text>
</comment>
<evidence type="ECO:0000313" key="16">
    <source>
        <dbReference type="Proteomes" id="UP000515165"/>
    </source>
</evidence>
<evidence type="ECO:0000256" key="8">
    <source>
        <dbReference type="ARBA" id="ARBA00037841"/>
    </source>
</evidence>
<dbReference type="GO" id="GO:0005858">
    <property type="term" value="C:axonemal dynein complex"/>
    <property type="evidence" value="ECO:0007669"/>
    <property type="project" value="InterPro"/>
</dbReference>
<feature type="coiled-coil region" evidence="14">
    <location>
        <begin position="239"/>
        <end position="298"/>
    </location>
</feature>
<dbReference type="GeneID" id="113922847"/>
<sequence length="479" mass="56390">MFRVDGLKKQQIGPALLGCIYSFIQDKLAKEEHNSALNLNKINTQWRTVLREVKTRELHKDIEILSQTFERVVDCKDSVIKSLAKDLSEAEEQYAHALRGHLHSIDQLLALQRRRLNLLEESYNTELEALTKEFETERKTIIDQHEKEIHYLQDVFMAMEQNYIDAEYESKLEFQSLWDDLKNKNLEEKHFLRLQLENIVEDLWRRFQDALKNYTDATEDQKIAFETLQVKDEKSSKEIEAQMKKIQRLQDSIMTLKSKIMVHSRESEDQNQYIRKDKELVLAQLRKLKAQRTQARELSQENLVKLTMESNATLKALRRIVDKGEKILKLAEICRKFETEEEKVLPFYSSVLTPKEQEEIEEIYPEELTEQLAKVIVNYTGMENFWKRYNKVKLEQLSLQHRHVQLLEINGKLREMLKQYLDGISVSDEVMSQLNPLFIVNHRSNLTQPLSTPTTQPGDKPPPTTYNITEAAHVISHIL</sequence>
<comment type="function">
    <text evidence="12">Component of the nexin-dynein regulatory complex (N-DRC), a key regulator of ciliary/flagellar motility which maintains the alignment and integrity of the distal axoneme and regulates microtubule sliding in motile axonemes. Plays a critical role in the assembly of N-DRC and also stabilizes the assembly of multiple inner dynein arms and radial spokes. Coassembles with DRC1 to form a central scaffold needed for assembly of the N-DRC and its attachment to the outer doublet microtubules.</text>
</comment>
<dbReference type="AlphaFoldDB" id="A0A6J2D9F1"/>
<keyword evidence="6" id="KW-0206">Cytoskeleton</keyword>
<dbReference type="RefSeq" id="XP_027450983.1">
    <property type="nucleotide sequence ID" value="XM_027595182.2"/>
</dbReference>
<dbReference type="Proteomes" id="UP000515165">
    <property type="component" value="Chromosome 9"/>
</dbReference>
<proteinExistence type="inferred from homology"/>
<organism evidence="16 17">
    <name type="scientific">Zalophus californianus</name>
    <name type="common">California sealion</name>
    <dbReference type="NCBI Taxonomy" id="9704"/>
    <lineage>
        <taxon>Eukaryota</taxon>
        <taxon>Metazoa</taxon>
        <taxon>Chordata</taxon>
        <taxon>Craniata</taxon>
        <taxon>Vertebrata</taxon>
        <taxon>Euteleostomi</taxon>
        <taxon>Mammalia</taxon>
        <taxon>Eutheria</taxon>
        <taxon>Laurasiatheria</taxon>
        <taxon>Carnivora</taxon>
        <taxon>Caniformia</taxon>
        <taxon>Pinnipedia</taxon>
        <taxon>Otariidae</taxon>
        <taxon>Zalophus</taxon>
    </lineage>
</organism>
<name>A0A6J2D9F1_ZALCA</name>
<evidence type="ECO:0000256" key="7">
    <source>
        <dbReference type="ARBA" id="ARBA00023273"/>
    </source>
</evidence>
<evidence type="ECO:0000256" key="3">
    <source>
        <dbReference type="ARBA" id="ARBA00022846"/>
    </source>
</evidence>
<evidence type="ECO:0000256" key="10">
    <source>
        <dbReference type="ARBA" id="ARBA00040899"/>
    </source>
</evidence>
<dbReference type="Pfam" id="PF14772">
    <property type="entry name" value="NYD-SP28"/>
    <property type="match status" value="1"/>
</dbReference>